<evidence type="ECO:0000313" key="2">
    <source>
        <dbReference type="Proteomes" id="UP000236173"/>
    </source>
</evidence>
<gene>
    <name evidence="1" type="ORF">HRbin17_02835</name>
</gene>
<name>A0A2H5XGJ2_9BACT</name>
<evidence type="ECO:0000313" key="1">
    <source>
        <dbReference type="EMBL" id="GBD00295.1"/>
    </source>
</evidence>
<dbReference type="Proteomes" id="UP000236173">
    <property type="component" value="Unassembled WGS sequence"/>
</dbReference>
<dbReference type="EMBL" id="BEHT01000075">
    <property type="protein sequence ID" value="GBD00295.1"/>
    <property type="molecule type" value="Genomic_DNA"/>
</dbReference>
<reference evidence="2" key="1">
    <citation type="submission" date="2017-09" db="EMBL/GenBank/DDBJ databases">
        <title>Metaegenomics of thermophilic ammonia-oxidizing enrichment culture.</title>
        <authorList>
            <person name="Kato S."/>
            <person name="Suzuki K."/>
        </authorList>
    </citation>
    <scope>NUCLEOTIDE SEQUENCE [LARGE SCALE GENOMIC DNA]</scope>
</reference>
<proteinExistence type="predicted"/>
<organism evidence="1 2">
    <name type="scientific">Candidatus Fervidibacter japonicus</name>
    <dbReference type="NCBI Taxonomy" id="2035412"/>
    <lineage>
        <taxon>Bacteria</taxon>
        <taxon>Candidatus Fervidibacterota</taxon>
        <taxon>Candidatus Fervidibacter</taxon>
    </lineage>
</organism>
<sequence length="289" mass="32551">MILRTENVSEVVLHLDEAPESLRQLPLLVEWNGCSAIVAKQTTQSKLGLKLQQPLLGILVEERGQTRYWQWQRDSVPVSISVDEVVNQVTFALDMRSPKAKLSLEKRVASKTPRWCGPITDTFTAPFVAVYDAESEGAKLAAKQFKHWWQNYALGVCQVTPLRNVSELQRLMDTVDAHLVIFRRAVAGERFGDIVFEREGVHVGKQTFSGETVAVRALLPNPFNPKGYLLLNASASEEGLRILARIPMDIGQPYDYLVADEGFLRDSVKGLRVVGRWDKGWRPVKGKER</sequence>
<comment type="caution">
    <text evidence="1">The sequence shown here is derived from an EMBL/GenBank/DDBJ whole genome shotgun (WGS) entry which is preliminary data.</text>
</comment>
<dbReference type="AlphaFoldDB" id="A0A2H5XGJ2"/>
<accession>A0A2H5XGJ2</accession>
<protein>
    <submittedName>
        <fullName evidence="1">Uncharacterized protein</fullName>
    </submittedName>
</protein>